<sequence length="248" mass="27937">MECIKDAKTGKPVSSVLYEKPNENIAKHIINLLPLGALGVGQAINALAMVQKTMEEEGLGVRAAVIKTVILFGVTDQKITDEIWAAPPPPSFSSSSPNTRRLSPGEGRYSVSPPQTNTGHPVEAAKSSTPPPLPPSPQPSVPVEADVRDKYVPPHLRWMHKAKREENKKEEQEKKEEDKKEGERGERENKEEAEREEAEKEREEEEEEREREKKMKKDEKAQKEKCNAIMEPYVPPHLRYGSKLRSSM</sequence>
<reference evidence="3 4" key="1">
    <citation type="submission" date="2019-10" db="EMBL/GenBank/DDBJ databases">
        <authorList>
            <person name="Palmer J.M."/>
        </authorList>
    </citation>
    <scope>NUCLEOTIDE SEQUENCE [LARGE SCALE GENOMIC DNA]</scope>
    <source>
        <strain evidence="3 4">TWF694</strain>
    </source>
</reference>
<proteinExistence type="predicted"/>
<organism evidence="3 4">
    <name type="scientific">Orbilia ellipsospora</name>
    <dbReference type="NCBI Taxonomy" id="2528407"/>
    <lineage>
        <taxon>Eukaryota</taxon>
        <taxon>Fungi</taxon>
        <taxon>Dikarya</taxon>
        <taxon>Ascomycota</taxon>
        <taxon>Pezizomycotina</taxon>
        <taxon>Orbiliomycetes</taxon>
        <taxon>Orbiliales</taxon>
        <taxon>Orbiliaceae</taxon>
        <taxon>Orbilia</taxon>
    </lineage>
</organism>
<dbReference type="InterPro" id="IPR031801">
    <property type="entry name" value="VIR_N"/>
</dbReference>
<dbReference type="Pfam" id="PF15912">
    <property type="entry name" value="VIR_N"/>
    <property type="match status" value="1"/>
</dbReference>
<gene>
    <name evidence="3" type="ORF">TWF694_009296</name>
</gene>
<evidence type="ECO:0000313" key="3">
    <source>
        <dbReference type="EMBL" id="KAK6540506.1"/>
    </source>
</evidence>
<protein>
    <recommendedName>
        <fullName evidence="2">Virilizer N-terminal domain-containing protein</fullName>
    </recommendedName>
</protein>
<dbReference type="Proteomes" id="UP001365542">
    <property type="component" value="Unassembled WGS sequence"/>
</dbReference>
<accession>A0AAV9XFQ6</accession>
<feature type="compositionally biased region" description="Basic and acidic residues" evidence="1">
    <location>
        <begin position="210"/>
        <end position="226"/>
    </location>
</feature>
<evidence type="ECO:0000259" key="2">
    <source>
        <dbReference type="Pfam" id="PF15912"/>
    </source>
</evidence>
<feature type="domain" description="Virilizer N-terminal" evidence="2">
    <location>
        <begin position="52"/>
        <end position="219"/>
    </location>
</feature>
<dbReference type="AlphaFoldDB" id="A0AAV9XFQ6"/>
<comment type="caution">
    <text evidence="3">The sequence shown here is derived from an EMBL/GenBank/DDBJ whole genome shotgun (WGS) entry which is preliminary data.</text>
</comment>
<feature type="compositionally biased region" description="Pro residues" evidence="1">
    <location>
        <begin position="129"/>
        <end position="140"/>
    </location>
</feature>
<keyword evidence="4" id="KW-1185">Reference proteome</keyword>
<feature type="region of interest" description="Disordered" evidence="1">
    <location>
        <begin position="85"/>
        <end position="248"/>
    </location>
</feature>
<feature type="compositionally biased region" description="Basic and acidic residues" evidence="1">
    <location>
        <begin position="163"/>
        <end position="201"/>
    </location>
</feature>
<evidence type="ECO:0000256" key="1">
    <source>
        <dbReference type="SAM" id="MobiDB-lite"/>
    </source>
</evidence>
<dbReference type="EMBL" id="JAVHJO010000005">
    <property type="protein sequence ID" value="KAK6540506.1"/>
    <property type="molecule type" value="Genomic_DNA"/>
</dbReference>
<name>A0AAV9XFQ6_9PEZI</name>
<evidence type="ECO:0000313" key="4">
    <source>
        <dbReference type="Proteomes" id="UP001365542"/>
    </source>
</evidence>